<dbReference type="InterPro" id="IPR029058">
    <property type="entry name" value="AB_hydrolase_fold"/>
</dbReference>
<keyword evidence="2" id="KW-1185">Reference proteome</keyword>
<gene>
    <name evidence="1" type="ORF">E2562_011128</name>
</gene>
<evidence type="ECO:0000313" key="2">
    <source>
        <dbReference type="Proteomes" id="UP000479710"/>
    </source>
</evidence>
<name>A0A6G1DGD1_9ORYZ</name>
<proteinExistence type="predicted"/>
<dbReference type="Gene3D" id="3.40.50.1820">
    <property type="entry name" value="alpha/beta hydrolase"/>
    <property type="match status" value="1"/>
</dbReference>
<reference evidence="1 2" key="1">
    <citation type="submission" date="2019-11" db="EMBL/GenBank/DDBJ databases">
        <title>Whole genome sequence of Oryza granulata.</title>
        <authorList>
            <person name="Li W."/>
        </authorList>
    </citation>
    <scope>NUCLEOTIDE SEQUENCE [LARGE SCALE GENOMIC DNA]</scope>
    <source>
        <strain evidence="2">cv. Menghai</strain>
        <tissue evidence="1">Leaf</tissue>
    </source>
</reference>
<evidence type="ECO:0008006" key="3">
    <source>
        <dbReference type="Google" id="ProtNLM"/>
    </source>
</evidence>
<comment type="caution">
    <text evidence="1">The sequence shown here is derived from an EMBL/GenBank/DDBJ whole genome shotgun (WGS) entry which is preliminary data.</text>
</comment>
<sequence length="143" mass="15798">MPSCFDVPFNHGLYIFSSSDNSILISILACFRVWAFGASNDGPGITQRYQGLMKDSSKLPLFDLRKLNASFPVNFVPNNTVDILVVGASNDFIVDAEGLAETAKFYNVQPVCVEGIAHDMMLDYSWDKGAGIILSWLEKLTPR</sequence>
<dbReference type="Proteomes" id="UP000479710">
    <property type="component" value="Unassembled WGS sequence"/>
</dbReference>
<dbReference type="SUPFAM" id="SSF53474">
    <property type="entry name" value="alpha/beta-Hydrolases"/>
    <property type="match status" value="1"/>
</dbReference>
<organism evidence="1 2">
    <name type="scientific">Oryza meyeriana var. granulata</name>
    <dbReference type="NCBI Taxonomy" id="110450"/>
    <lineage>
        <taxon>Eukaryota</taxon>
        <taxon>Viridiplantae</taxon>
        <taxon>Streptophyta</taxon>
        <taxon>Embryophyta</taxon>
        <taxon>Tracheophyta</taxon>
        <taxon>Spermatophyta</taxon>
        <taxon>Magnoliopsida</taxon>
        <taxon>Liliopsida</taxon>
        <taxon>Poales</taxon>
        <taxon>Poaceae</taxon>
        <taxon>BOP clade</taxon>
        <taxon>Oryzoideae</taxon>
        <taxon>Oryzeae</taxon>
        <taxon>Oryzinae</taxon>
        <taxon>Oryza</taxon>
        <taxon>Oryza meyeriana</taxon>
    </lineage>
</organism>
<dbReference type="EMBL" id="SPHZ02000006">
    <property type="protein sequence ID" value="KAF0911476.1"/>
    <property type="molecule type" value="Genomic_DNA"/>
</dbReference>
<evidence type="ECO:0000313" key="1">
    <source>
        <dbReference type="EMBL" id="KAF0911476.1"/>
    </source>
</evidence>
<dbReference type="OrthoDB" id="8119704at2759"/>
<dbReference type="AlphaFoldDB" id="A0A6G1DGD1"/>
<protein>
    <recommendedName>
        <fullName evidence="3">Alpha/beta hydrolase fold-3 domain-containing protein</fullName>
    </recommendedName>
</protein>
<accession>A0A6G1DGD1</accession>